<name>A0A1F6EN69_9BACT</name>
<keyword evidence="1 6" id="KW-0597">Phosphoprotein</keyword>
<dbReference type="InterPro" id="IPR011006">
    <property type="entry name" value="CheY-like_superfamily"/>
</dbReference>
<evidence type="ECO:0000259" key="7">
    <source>
        <dbReference type="PROSITE" id="PS50110"/>
    </source>
</evidence>
<dbReference type="PANTHER" id="PTHR48111">
    <property type="entry name" value="REGULATOR OF RPOS"/>
    <property type="match status" value="1"/>
</dbReference>
<dbReference type="STRING" id="1798507.A3A34_01885"/>
<accession>A0A1F6EN69</accession>
<feature type="domain" description="Response regulatory" evidence="7">
    <location>
        <begin position="6"/>
        <end position="123"/>
    </location>
</feature>
<feature type="modified residue" description="4-aspartylphosphate" evidence="6">
    <location>
        <position position="54"/>
    </location>
</feature>
<protein>
    <recommendedName>
        <fullName evidence="7">Response regulatory domain-containing protein</fullName>
    </recommendedName>
</protein>
<keyword evidence="3" id="KW-0805">Transcription regulation</keyword>
<dbReference type="PANTHER" id="PTHR48111:SF1">
    <property type="entry name" value="TWO-COMPONENT RESPONSE REGULATOR ORR33"/>
    <property type="match status" value="1"/>
</dbReference>
<dbReference type="InterPro" id="IPR039420">
    <property type="entry name" value="WalR-like"/>
</dbReference>
<dbReference type="GO" id="GO:0000976">
    <property type="term" value="F:transcription cis-regulatory region binding"/>
    <property type="evidence" value="ECO:0007669"/>
    <property type="project" value="TreeGrafter"/>
</dbReference>
<dbReference type="AlphaFoldDB" id="A0A1F6EN69"/>
<evidence type="ECO:0000313" key="9">
    <source>
        <dbReference type="Proteomes" id="UP000178587"/>
    </source>
</evidence>
<comment type="caution">
    <text evidence="8">The sequence shown here is derived from an EMBL/GenBank/DDBJ whole genome shotgun (WGS) entry which is preliminary data.</text>
</comment>
<dbReference type="EMBL" id="MFLU01000007">
    <property type="protein sequence ID" value="OGG75087.1"/>
    <property type="molecule type" value="Genomic_DNA"/>
</dbReference>
<reference evidence="8 9" key="1">
    <citation type="journal article" date="2016" name="Nat. Commun.">
        <title>Thousands of microbial genomes shed light on interconnected biogeochemical processes in an aquifer system.</title>
        <authorList>
            <person name="Anantharaman K."/>
            <person name="Brown C.T."/>
            <person name="Hug L.A."/>
            <person name="Sharon I."/>
            <person name="Castelle C.J."/>
            <person name="Probst A.J."/>
            <person name="Thomas B.C."/>
            <person name="Singh A."/>
            <person name="Wilkins M.J."/>
            <person name="Karaoz U."/>
            <person name="Brodie E.L."/>
            <person name="Williams K.H."/>
            <person name="Hubbard S.S."/>
            <person name="Banfield J.F."/>
        </authorList>
    </citation>
    <scope>NUCLEOTIDE SEQUENCE [LARGE SCALE GENOMIC DNA]</scope>
</reference>
<dbReference type="Proteomes" id="UP000178587">
    <property type="component" value="Unassembled WGS sequence"/>
</dbReference>
<dbReference type="SUPFAM" id="SSF52172">
    <property type="entry name" value="CheY-like"/>
    <property type="match status" value="1"/>
</dbReference>
<keyword evidence="5" id="KW-0804">Transcription</keyword>
<evidence type="ECO:0000256" key="6">
    <source>
        <dbReference type="PROSITE-ProRule" id="PRU00169"/>
    </source>
</evidence>
<dbReference type="Gene3D" id="3.40.50.2300">
    <property type="match status" value="1"/>
</dbReference>
<dbReference type="PROSITE" id="PS50110">
    <property type="entry name" value="RESPONSE_REGULATORY"/>
    <property type="match status" value="1"/>
</dbReference>
<proteinExistence type="predicted"/>
<dbReference type="InterPro" id="IPR001789">
    <property type="entry name" value="Sig_transdc_resp-reg_receiver"/>
</dbReference>
<dbReference type="GO" id="GO:0032993">
    <property type="term" value="C:protein-DNA complex"/>
    <property type="evidence" value="ECO:0007669"/>
    <property type="project" value="TreeGrafter"/>
</dbReference>
<sequence length="137" mass="15021">MVDQKTVLVVEDDEGYRMLLNDALTDAGFAVLLAKSGEEALEKVKESPDLILLDHILPGLPGVEVLKAIRERSDAWSKEVPVFMLTQKNDLNTVANAMEAGISGYLVKSGEELSRVVDTVRQKFAQTEAKHHKGSDS</sequence>
<organism evidence="8 9">
    <name type="scientific">Candidatus Kaiserbacteria bacterium RIFCSPLOWO2_01_FULL_50_24</name>
    <dbReference type="NCBI Taxonomy" id="1798507"/>
    <lineage>
        <taxon>Bacteria</taxon>
        <taxon>Candidatus Kaiseribacteriota</taxon>
    </lineage>
</organism>
<dbReference type="GO" id="GO:0000156">
    <property type="term" value="F:phosphorelay response regulator activity"/>
    <property type="evidence" value="ECO:0007669"/>
    <property type="project" value="TreeGrafter"/>
</dbReference>
<dbReference type="GO" id="GO:0006355">
    <property type="term" value="P:regulation of DNA-templated transcription"/>
    <property type="evidence" value="ECO:0007669"/>
    <property type="project" value="TreeGrafter"/>
</dbReference>
<dbReference type="Pfam" id="PF00072">
    <property type="entry name" value="Response_reg"/>
    <property type="match status" value="1"/>
</dbReference>
<dbReference type="CDD" id="cd00156">
    <property type="entry name" value="REC"/>
    <property type="match status" value="1"/>
</dbReference>
<evidence type="ECO:0000256" key="3">
    <source>
        <dbReference type="ARBA" id="ARBA00023015"/>
    </source>
</evidence>
<evidence type="ECO:0000313" key="8">
    <source>
        <dbReference type="EMBL" id="OGG75087.1"/>
    </source>
</evidence>
<dbReference type="SMART" id="SM00448">
    <property type="entry name" value="REC"/>
    <property type="match status" value="1"/>
</dbReference>
<keyword evidence="4" id="KW-0238">DNA-binding</keyword>
<evidence type="ECO:0000256" key="5">
    <source>
        <dbReference type="ARBA" id="ARBA00023163"/>
    </source>
</evidence>
<evidence type="ECO:0000256" key="2">
    <source>
        <dbReference type="ARBA" id="ARBA00023012"/>
    </source>
</evidence>
<gene>
    <name evidence="8" type="ORF">A3A34_01885</name>
</gene>
<keyword evidence="2" id="KW-0902">Two-component regulatory system</keyword>
<evidence type="ECO:0000256" key="1">
    <source>
        <dbReference type="ARBA" id="ARBA00022553"/>
    </source>
</evidence>
<dbReference type="GO" id="GO:0005829">
    <property type="term" value="C:cytosol"/>
    <property type="evidence" value="ECO:0007669"/>
    <property type="project" value="TreeGrafter"/>
</dbReference>
<evidence type="ECO:0000256" key="4">
    <source>
        <dbReference type="ARBA" id="ARBA00023125"/>
    </source>
</evidence>